<name>A0ABS6Y1B1_9FLAO</name>
<dbReference type="Pfam" id="PF01381">
    <property type="entry name" value="HTH_3"/>
    <property type="match status" value="1"/>
</dbReference>
<sequence length="354" mass="41110">MNHRQLTFARELRGYSQTDLSSSIKGLSQSNLSKFEKGLSVLSEEVQKKIIDFLDFPISFFDRKITSSIENGNYRKRASVTKSDILKFENRCKILGYLIDEMSESIEWPDFNLSPLNVEEGYSPSYTANYNRKVLGLKKDEPINNICSLLEKHGIIIYEMNAYDKFDGISFFTDKGFTVIVVNKSFSNDRKRFTIAHELGHILLHNESNFPISSYRDEKTKEKEANEFASEFLMPANEIKNALRGITLSEVAKLKGYWLTSMASIIRRAKDLKCINDDRYTYFMIEMSRNGFNRKEPVEVPIDKPQCFKNGYLIFKNDLLFDDDDFVSSMSLPKDILNEIFYYDRIVNLKVLKN</sequence>
<feature type="domain" description="HTH cro/C1-type" evidence="1">
    <location>
        <begin position="6"/>
        <end position="61"/>
    </location>
</feature>
<dbReference type="InterPro" id="IPR010359">
    <property type="entry name" value="IrrE_HExxH"/>
</dbReference>
<dbReference type="Pfam" id="PF06114">
    <property type="entry name" value="Peptidase_M78"/>
    <property type="match status" value="1"/>
</dbReference>
<evidence type="ECO:0000313" key="2">
    <source>
        <dbReference type="EMBL" id="MBW4362727.1"/>
    </source>
</evidence>
<dbReference type="PROSITE" id="PS50943">
    <property type="entry name" value="HTH_CROC1"/>
    <property type="match status" value="1"/>
</dbReference>
<dbReference type="EMBL" id="JAHWYN010000035">
    <property type="protein sequence ID" value="MBW4362727.1"/>
    <property type="molecule type" value="Genomic_DNA"/>
</dbReference>
<dbReference type="PANTHER" id="PTHR43236">
    <property type="entry name" value="ANTITOXIN HIGA1"/>
    <property type="match status" value="1"/>
</dbReference>
<protein>
    <submittedName>
        <fullName evidence="2">XRE family transcriptional regulator</fullName>
    </submittedName>
</protein>
<gene>
    <name evidence="2" type="ORF">KZH69_19785</name>
</gene>
<comment type="caution">
    <text evidence="2">The sequence shown here is derived from an EMBL/GenBank/DDBJ whole genome shotgun (WGS) entry which is preliminary data.</text>
</comment>
<dbReference type="RefSeq" id="WP_219319199.1">
    <property type="nucleotide sequence ID" value="NZ_JAHWYN010000035.1"/>
</dbReference>
<evidence type="ECO:0000259" key="1">
    <source>
        <dbReference type="PROSITE" id="PS50943"/>
    </source>
</evidence>
<organism evidence="2 3">
    <name type="scientific">Flavobacterium taihuense</name>
    <dbReference type="NCBI Taxonomy" id="2857508"/>
    <lineage>
        <taxon>Bacteria</taxon>
        <taxon>Pseudomonadati</taxon>
        <taxon>Bacteroidota</taxon>
        <taxon>Flavobacteriia</taxon>
        <taxon>Flavobacteriales</taxon>
        <taxon>Flavobacteriaceae</taxon>
        <taxon>Flavobacterium</taxon>
    </lineage>
</organism>
<dbReference type="Proteomes" id="UP000812031">
    <property type="component" value="Unassembled WGS sequence"/>
</dbReference>
<dbReference type="CDD" id="cd00093">
    <property type="entry name" value="HTH_XRE"/>
    <property type="match status" value="1"/>
</dbReference>
<dbReference type="InterPro" id="IPR001387">
    <property type="entry name" value="Cro/C1-type_HTH"/>
</dbReference>
<keyword evidence="3" id="KW-1185">Reference proteome</keyword>
<reference evidence="2 3" key="1">
    <citation type="submission" date="2021-07" db="EMBL/GenBank/DDBJ databases">
        <title>Flavobacterium sp. nov. isolated from sediment on the Taihu Lake.</title>
        <authorList>
            <person name="Qu J.-H."/>
        </authorList>
    </citation>
    <scope>NUCLEOTIDE SEQUENCE [LARGE SCALE GENOMIC DNA]</scope>
    <source>
        <strain evidence="2 3">NAS39</strain>
    </source>
</reference>
<dbReference type="SMART" id="SM00530">
    <property type="entry name" value="HTH_XRE"/>
    <property type="match status" value="1"/>
</dbReference>
<dbReference type="PANTHER" id="PTHR43236:SF1">
    <property type="entry name" value="BLL7220 PROTEIN"/>
    <property type="match status" value="1"/>
</dbReference>
<accession>A0ABS6Y1B1</accession>
<proteinExistence type="predicted"/>
<evidence type="ECO:0000313" key="3">
    <source>
        <dbReference type="Proteomes" id="UP000812031"/>
    </source>
</evidence>
<dbReference type="InterPro" id="IPR052345">
    <property type="entry name" value="Rad_response_metalloprotease"/>
</dbReference>